<dbReference type="Proteomes" id="UP000249081">
    <property type="component" value="Unassembled WGS sequence"/>
</dbReference>
<dbReference type="AlphaFoldDB" id="A0A2W4Y840"/>
<accession>A0A2W4Y840</accession>
<dbReference type="GO" id="GO:0030295">
    <property type="term" value="F:protein kinase activator activity"/>
    <property type="evidence" value="ECO:0007669"/>
    <property type="project" value="TreeGrafter"/>
</dbReference>
<dbReference type="Gene3D" id="3.30.565.10">
    <property type="entry name" value="Histidine kinase-like ATPase, C-terminal domain"/>
    <property type="match status" value="1"/>
</dbReference>
<dbReference type="Pfam" id="PF00512">
    <property type="entry name" value="HisKA"/>
    <property type="match status" value="1"/>
</dbReference>
<feature type="domain" description="Histidine kinase" evidence="5">
    <location>
        <begin position="168"/>
        <end position="395"/>
    </location>
</feature>
<dbReference type="GO" id="GO:0007234">
    <property type="term" value="P:osmosensory signaling via phosphorelay pathway"/>
    <property type="evidence" value="ECO:0007669"/>
    <property type="project" value="TreeGrafter"/>
</dbReference>
<evidence type="ECO:0000313" key="7">
    <source>
        <dbReference type="Proteomes" id="UP000249081"/>
    </source>
</evidence>
<dbReference type="EC" id="2.7.13.3" evidence="2"/>
<dbReference type="InterPro" id="IPR003661">
    <property type="entry name" value="HisK_dim/P_dom"/>
</dbReference>
<evidence type="ECO:0000256" key="2">
    <source>
        <dbReference type="ARBA" id="ARBA00012438"/>
    </source>
</evidence>
<evidence type="ECO:0000256" key="1">
    <source>
        <dbReference type="ARBA" id="ARBA00000085"/>
    </source>
</evidence>
<proteinExistence type="predicted"/>
<reference evidence="7" key="1">
    <citation type="submission" date="2018-04" db="EMBL/GenBank/DDBJ databases">
        <authorList>
            <person name="Cornet L."/>
        </authorList>
    </citation>
    <scope>NUCLEOTIDE SEQUENCE [LARGE SCALE GENOMIC DNA]</scope>
</reference>
<dbReference type="PROSITE" id="PS50109">
    <property type="entry name" value="HIS_KIN"/>
    <property type="match status" value="1"/>
</dbReference>
<gene>
    <name evidence="6" type="ORF">DCF17_05605</name>
</gene>
<name>A0A2W4Y840_9CYAN</name>
<keyword evidence="3" id="KW-0808">Transferase</keyword>
<dbReference type="PANTHER" id="PTHR42878">
    <property type="entry name" value="TWO-COMPONENT HISTIDINE KINASE"/>
    <property type="match status" value="1"/>
</dbReference>
<dbReference type="SUPFAM" id="SSF47384">
    <property type="entry name" value="Homodimeric domain of signal transducing histidine kinase"/>
    <property type="match status" value="1"/>
</dbReference>
<evidence type="ECO:0000313" key="6">
    <source>
        <dbReference type="EMBL" id="PZO43601.1"/>
    </source>
</evidence>
<dbReference type="InterPro" id="IPR005467">
    <property type="entry name" value="His_kinase_dom"/>
</dbReference>
<dbReference type="GO" id="GO:0000155">
    <property type="term" value="F:phosphorelay sensor kinase activity"/>
    <property type="evidence" value="ECO:0007669"/>
    <property type="project" value="InterPro"/>
</dbReference>
<dbReference type="SMART" id="SM00388">
    <property type="entry name" value="HisKA"/>
    <property type="match status" value="1"/>
</dbReference>
<evidence type="ECO:0000259" key="5">
    <source>
        <dbReference type="PROSITE" id="PS50109"/>
    </source>
</evidence>
<dbReference type="PANTHER" id="PTHR42878:SF13">
    <property type="entry name" value="HISTIDINE KINASE"/>
    <property type="match status" value="1"/>
</dbReference>
<dbReference type="GO" id="GO:0000156">
    <property type="term" value="F:phosphorelay response regulator activity"/>
    <property type="evidence" value="ECO:0007669"/>
    <property type="project" value="TreeGrafter"/>
</dbReference>
<evidence type="ECO:0000256" key="3">
    <source>
        <dbReference type="ARBA" id="ARBA00022679"/>
    </source>
</evidence>
<comment type="caution">
    <text evidence="6">The sequence shown here is derived from an EMBL/GenBank/DDBJ whole genome shotgun (WGS) entry which is preliminary data.</text>
</comment>
<dbReference type="InterPro" id="IPR050351">
    <property type="entry name" value="BphY/WalK/GraS-like"/>
</dbReference>
<keyword evidence="4" id="KW-0418">Kinase</keyword>
<protein>
    <recommendedName>
        <fullName evidence="2">histidine kinase</fullName>
        <ecNumber evidence="2">2.7.13.3</ecNumber>
    </recommendedName>
</protein>
<dbReference type="SUPFAM" id="SSF55874">
    <property type="entry name" value="ATPase domain of HSP90 chaperone/DNA topoisomerase II/histidine kinase"/>
    <property type="match status" value="1"/>
</dbReference>
<sequence>MALPPLDHFLSNVPAYDLATALGEITQALGQPAAAAPSHIVVTDDEHRPLGAIALGRLWASHHTWGLSHAGDSLAGPRLLDCQPWLEPVVEVEASQLLDISALADLGALAQKVPAPTLVVIDADGQYLGVLNPARLLGWLATQAAGLREASQPGTDWLKAGQRAWVLELSHALKTPITTLLGLSTLLLDSRVGALSDRQFRYVSLMRQAIRKLTTLVNLLLDWMRLESDQIALNLERVSLQPLADNLLPSFIVAQPEVAAAEWVESFTVRLATAEGWVMADPLRLRQSLHYGLGYLLAHGARPSGLMVEPWGPWVGFSLGSPDALAMPGAEYGDRLEPAAAEASTRPEALPELQTLQGLGLTLARRFSQLHGGEVSLFSSPAWGSRLTLLLPAPPALARAQTTVLVLLACASEAVVEQVYGCLRGTDYRLAIAPCCQTLTAMQRRLTPACTMIHWESLPDAPSNAAARQALVDGLEMANPVVLRPAAVATMATGLASAESDWEADIASQVLSVETLAQGLRPLLDQICQRYPVPLAGLTMLLLRSPASGDPPSALSAAVQTWLQRYRCRLLQADDLAQANLLSRVWQPQAIVLDSTEPVPLAELQALARYPALAQLPLVTLVSGADEAEALALGLTLVPCLEVLRQPPAEAVRSLMQAIARHHHL</sequence>
<dbReference type="InterPro" id="IPR036097">
    <property type="entry name" value="HisK_dim/P_sf"/>
</dbReference>
<dbReference type="InterPro" id="IPR036890">
    <property type="entry name" value="HATPase_C_sf"/>
</dbReference>
<evidence type="ECO:0000256" key="4">
    <source>
        <dbReference type="ARBA" id="ARBA00022777"/>
    </source>
</evidence>
<reference evidence="6 7" key="2">
    <citation type="submission" date="2018-06" db="EMBL/GenBank/DDBJ databases">
        <title>Metagenomic assembly of (sub)arctic Cyanobacteria and their associated microbiome from non-axenic cultures.</title>
        <authorList>
            <person name="Baurain D."/>
        </authorList>
    </citation>
    <scope>NUCLEOTIDE SEQUENCE [LARGE SCALE GENOMIC DNA]</scope>
    <source>
        <strain evidence="6">ULC041bin1</strain>
    </source>
</reference>
<dbReference type="Gene3D" id="1.10.287.130">
    <property type="match status" value="1"/>
</dbReference>
<comment type="catalytic activity">
    <reaction evidence="1">
        <text>ATP + protein L-histidine = ADP + protein N-phospho-L-histidine.</text>
        <dbReference type="EC" id="2.7.13.3"/>
    </reaction>
</comment>
<organism evidence="6 7">
    <name type="scientific">Shackletoniella antarctica</name>
    <dbReference type="NCBI Taxonomy" id="268115"/>
    <lineage>
        <taxon>Bacteria</taxon>
        <taxon>Bacillati</taxon>
        <taxon>Cyanobacteriota</taxon>
        <taxon>Cyanophyceae</taxon>
        <taxon>Oculatellales</taxon>
        <taxon>Oculatellaceae</taxon>
        <taxon>Shackletoniella</taxon>
    </lineage>
</organism>
<dbReference type="EMBL" id="QBMN01000026">
    <property type="protein sequence ID" value="PZO43601.1"/>
    <property type="molecule type" value="Genomic_DNA"/>
</dbReference>